<keyword evidence="2" id="KW-1185">Reference proteome</keyword>
<organism evidence="1 2">
    <name type="scientific">Podarcis lilfordi</name>
    <name type="common">Lilford's wall lizard</name>
    <dbReference type="NCBI Taxonomy" id="74358"/>
    <lineage>
        <taxon>Eukaryota</taxon>
        <taxon>Metazoa</taxon>
        <taxon>Chordata</taxon>
        <taxon>Craniata</taxon>
        <taxon>Vertebrata</taxon>
        <taxon>Euteleostomi</taxon>
        <taxon>Lepidosauria</taxon>
        <taxon>Squamata</taxon>
        <taxon>Bifurcata</taxon>
        <taxon>Unidentata</taxon>
        <taxon>Episquamata</taxon>
        <taxon>Laterata</taxon>
        <taxon>Lacertibaenia</taxon>
        <taxon>Lacertidae</taxon>
        <taxon>Podarcis</taxon>
    </lineage>
</organism>
<proteinExistence type="predicted"/>
<gene>
    <name evidence="1" type="ORF">PODLI_1B034493</name>
</gene>
<dbReference type="Proteomes" id="UP001178461">
    <property type="component" value="Chromosome 1"/>
</dbReference>
<evidence type="ECO:0000313" key="1">
    <source>
        <dbReference type="EMBL" id="CAI5762510.1"/>
    </source>
</evidence>
<dbReference type="EMBL" id="OX395126">
    <property type="protein sequence ID" value="CAI5762510.1"/>
    <property type="molecule type" value="Genomic_DNA"/>
</dbReference>
<reference evidence="1" key="1">
    <citation type="submission" date="2022-12" db="EMBL/GenBank/DDBJ databases">
        <authorList>
            <person name="Alioto T."/>
            <person name="Alioto T."/>
            <person name="Gomez Garrido J."/>
        </authorList>
    </citation>
    <scope>NUCLEOTIDE SEQUENCE</scope>
</reference>
<dbReference type="AlphaFoldDB" id="A0AA35JN20"/>
<protein>
    <submittedName>
        <fullName evidence="1">Uncharacterized protein</fullName>
    </submittedName>
</protein>
<accession>A0AA35JN20</accession>
<evidence type="ECO:0000313" key="2">
    <source>
        <dbReference type="Proteomes" id="UP001178461"/>
    </source>
</evidence>
<sequence>MAYVTHPITAFFLMGYFPMQLGKEAAENQDRQLSQGITICKGKHNSDNMVQMRMSPCHILIHLKNGRSEVKDSDFKHCDLAAMNNLRLPHSMFPPCLQTGLD</sequence>
<name>A0AA35JN20_9SAUR</name>